<comment type="subcellular location">
    <subcellularLocation>
        <location evidence="1 9">Cytoplasm</location>
    </subcellularLocation>
</comment>
<keyword evidence="3 13" id="KW-0479">Metal-binding</keyword>
<dbReference type="PIRSF" id="PIRSF004682">
    <property type="entry name" value="GmhB"/>
    <property type="match status" value="1"/>
</dbReference>
<dbReference type="PANTHER" id="PTHR42891">
    <property type="entry name" value="D-GLYCERO-BETA-D-MANNO-HEPTOSE-1,7-BISPHOSPHATE 7-PHOSPHATASE"/>
    <property type="match status" value="1"/>
</dbReference>
<dbReference type="RefSeq" id="WP_132871514.1">
    <property type="nucleotide sequence ID" value="NZ_JAJUHT010000002.1"/>
</dbReference>
<dbReference type="InterPro" id="IPR006549">
    <property type="entry name" value="HAD-SF_hydro_IIIA"/>
</dbReference>
<dbReference type="Gene3D" id="3.40.50.1000">
    <property type="entry name" value="HAD superfamily/HAD-like"/>
    <property type="match status" value="1"/>
</dbReference>
<dbReference type="GO" id="GO:0005737">
    <property type="term" value="C:cytoplasm"/>
    <property type="evidence" value="ECO:0007669"/>
    <property type="project" value="UniProtKB-SubCell"/>
</dbReference>
<evidence type="ECO:0000256" key="5">
    <source>
        <dbReference type="ARBA" id="ARBA00022833"/>
    </source>
</evidence>
<dbReference type="AlphaFoldDB" id="A0A4R1KBN4"/>
<evidence type="ECO:0000313" key="15">
    <source>
        <dbReference type="Proteomes" id="UP000294614"/>
    </source>
</evidence>
<feature type="binding site" evidence="13">
    <location>
        <position position="99"/>
    </location>
    <ligand>
        <name>Zn(2+)</name>
        <dbReference type="ChEBI" id="CHEBI:29105"/>
    </ligand>
</feature>
<feature type="binding site" evidence="11">
    <location>
        <position position="129"/>
    </location>
    <ligand>
        <name>substrate</name>
    </ligand>
</feature>
<keyword evidence="15" id="KW-1185">Reference proteome</keyword>
<evidence type="ECO:0000313" key="14">
    <source>
        <dbReference type="EMBL" id="TCK61874.1"/>
    </source>
</evidence>
<feature type="binding site" evidence="13">
    <location>
        <position position="91"/>
    </location>
    <ligand>
        <name>Zn(2+)</name>
        <dbReference type="ChEBI" id="CHEBI:29105"/>
    </ligand>
</feature>
<keyword evidence="4 9" id="KW-0378">Hydrolase</keyword>
<evidence type="ECO:0000256" key="2">
    <source>
        <dbReference type="ARBA" id="ARBA00022490"/>
    </source>
</evidence>
<feature type="active site" description="Proton donor" evidence="10">
    <location>
        <position position="10"/>
    </location>
</feature>
<dbReference type="PANTHER" id="PTHR42891:SF1">
    <property type="entry name" value="D-GLYCERO-BETA-D-MANNO-HEPTOSE-1,7-BISPHOSPHATE 7-PHOSPHATASE"/>
    <property type="match status" value="1"/>
</dbReference>
<dbReference type="InterPro" id="IPR004446">
    <property type="entry name" value="Heptose_bisP_phosphatase"/>
</dbReference>
<feature type="binding site" evidence="13">
    <location>
        <position position="8"/>
    </location>
    <ligand>
        <name>Mg(2+)</name>
        <dbReference type="ChEBI" id="CHEBI:18420"/>
    </ligand>
</feature>
<feature type="active site" description="Nucleophile" evidence="10">
    <location>
        <position position="8"/>
    </location>
</feature>
<dbReference type="FunFam" id="3.40.50.1000:FF:000037">
    <property type="entry name" value="D,D-heptose 1,7-bisphosphate phosphatase"/>
    <property type="match status" value="1"/>
</dbReference>
<dbReference type="NCBIfam" id="TIGR00213">
    <property type="entry name" value="GmhB_yaeD"/>
    <property type="match status" value="1"/>
</dbReference>
<feature type="binding site" evidence="13">
    <location>
        <position position="89"/>
    </location>
    <ligand>
        <name>Zn(2+)</name>
        <dbReference type="ChEBI" id="CHEBI:29105"/>
    </ligand>
</feature>
<feature type="binding site" evidence="13">
    <location>
        <position position="128"/>
    </location>
    <ligand>
        <name>Mg(2+)</name>
        <dbReference type="ChEBI" id="CHEBI:18420"/>
    </ligand>
</feature>
<name>A0A4R1KBN4_9BACT</name>
<dbReference type="CDD" id="cd07503">
    <property type="entry name" value="HAD_HisB-N"/>
    <property type="match status" value="1"/>
</dbReference>
<feature type="binding site" evidence="11">
    <location>
        <begin position="8"/>
        <end position="10"/>
    </location>
    <ligand>
        <name>substrate</name>
    </ligand>
</feature>
<feature type="binding site" evidence="13">
    <location>
        <position position="101"/>
    </location>
    <ligand>
        <name>Zn(2+)</name>
        <dbReference type="ChEBI" id="CHEBI:29105"/>
    </ligand>
</feature>
<feature type="site" description="Contributes to substrate recognition" evidence="12">
    <location>
        <position position="102"/>
    </location>
</feature>
<dbReference type="Proteomes" id="UP000294614">
    <property type="component" value="Unassembled WGS sequence"/>
</dbReference>
<dbReference type="InterPro" id="IPR036412">
    <property type="entry name" value="HAD-like_sf"/>
</dbReference>
<comment type="cofactor">
    <cofactor evidence="13">
        <name>Mg(2+)</name>
        <dbReference type="ChEBI" id="CHEBI:18420"/>
    </cofactor>
</comment>
<evidence type="ECO:0000256" key="9">
    <source>
        <dbReference type="PIRNR" id="PIRNR004682"/>
    </source>
</evidence>
<evidence type="ECO:0000256" key="8">
    <source>
        <dbReference type="ARBA" id="ARBA00061616"/>
    </source>
</evidence>
<comment type="similarity">
    <text evidence="8 9">Belongs to the gmhB family.</text>
</comment>
<evidence type="ECO:0000256" key="12">
    <source>
        <dbReference type="PIRSR" id="PIRSR004682-3"/>
    </source>
</evidence>
<keyword evidence="5 13" id="KW-0862">Zinc</keyword>
<keyword evidence="13" id="KW-0460">Magnesium</keyword>
<dbReference type="GO" id="GO:0005975">
    <property type="term" value="P:carbohydrate metabolic process"/>
    <property type="evidence" value="ECO:0007669"/>
    <property type="project" value="InterPro"/>
</dbReference>
<keyword evidence="6 9" id="KW-0119">Carbohydrate metabolism</keyword>
<protein>
    <recommendedName>
        <fullName evidence="7 9">D,D-heptose 1,7-bisphosphate phosphatase</fullName>
        <ecNumber evidence="9">3.1.3.-</ecNumber>
    </recommendedName>
</protein>
<dbReference type="EC" id="3.1.3.-" evidence="9"/>
<evidence type="ECO:0000256" key="10">
    <source>
        <dbReference type="PIRSR" id="PIRSR004682-1"/>
    </source>
</evidence>
<dbReference type="EMBL" id="SMGG01000003">
    <property type="protein sequence ID" value="TCK61874.1"/>
    <property type="molecule type" value="Genomic_DNA"/>
</dbReference>
<feature type="binding site" evidence="13">
    <location>
        <position position="129"/>
    </location>
    <ligand>
        <name>Mg(2+)</name>
        <dbReference type="ChEBI" id="CHEBI:18420"/>
    </ligand>
</feature>
<organism evidence="14 15">
    <name type="scientific">Seleniivibrio woodruffii</name>
    <dbReference type="NCBI Taxonomy" id="1078050"/>
    <lineage>
        <taxon>Bacteria</taxon>
        <taxon>Pseudomonadati</taxon>
        <taxon>Deferribacterota</taxon>
        <taxon>Deferribacteres</taxon>
        <taxon>Deferribacterales</taxon>
        <taxon>Geovibrionaceae</taxon>
        <taxon>Seleniivibrio</taxon>
    </lineage>
</organism>
<dbReference type="InterPro" id="IPR006439">
    <property type="entry name" value="HAD-SF_hydro_IA"/>
</dbReference>
<evidence type="ECO:0000256" key="7">
    <source>
        <dbReference type="ARBA" id="ARBA00031828"/>
    </source>
</evidence>
<dbReference type="Pfam" id="PF13242">
    <property type="entry name" value="Hydrolase_like"/>
    <property type="match status" value="1"/>
</dbReference>
<proteinExistence type="inferred from homology"/>
<dbReference type="NCBIfam" id="TIGR01549">
    <property type="entry name" value="HAD-SF-IA-v1"/>
    <property type="match status" value="1"/>
</dbReference>
<dbReference type="GO" id="GO:0016791">
    <property type="term" value="F:phosphatase activity"/>
    <property type="evidence" value="ECO:0007669"/>
    <property type="project" value="InterPro"/>
</dbReference>
<dbReference type="GO" id="GO:0046872">
    <property type="term" value="F:metal ion binding"/>
    <property type="evidence" value="ECO:0007669"/>
    <property type="project" value="UniProtKB-KW"/>
</dbReference>
<dbReference type="NCBIfam" id="TIGR01656">
    <property type="entry name" value="Histidinol-ppas"/>
    <property type="match status" value="1"/>
</dbReference>
<accession>A0A4R1KBN4</accession>
<reference evidence="14 15" key="1">
    <citation type="submission" date="2019-03" db="EMBL/GenBank/DDBJ databases">
        <title>Genomic Encyclopedia of Type Strains, Phase IV (KMG-IV): sequencing the most valuable type-strain genomes for metagenomic binning, comparative biology and taxonomic classification.</title>
        <authorList>
            <person name="Goeker M."/>
        </authorList>
    </citation>
    <scope>NUCLEOTIDE SEQUENCE [LARGE SCALE GENOMIC DNA]</scope>
    <source>
        <strain evidence="14 15">DSM 24984</strain>
    </source>
</reference>
<keyword evidence="2 9" id="KW-0963">Cytoplasm</keyword>
<evidence type="ECO:0000256" key="4">
    <source>
        <dbReference type="ARBA" id="ARBA00022801"/>
    </source>
</evidence>
<evidence type="ECO:0000256" key="3">
    <source>
        <dbReference type="ARBA" id="ARBA00022723"/>
    </source>
</evidence>
<sequence>MTKGLFLDRDGIVNIDKGYIHKAADIEFVDGIFDLCLLANFKGYKIFIVTNQAGVDRGYYTEEDVQTLHAWMRTQFEARGVEITDFFYCPHHPNFSGDCGCRKPNPGMLLLAMNMYDVDASKSVMVGDKVSDVQAGRNAGVGLNIIVSSEYFDGKPEEADYMFSSVEEVYGFLKERL</sequence>
<dbReference type="InterPro" id="IPR023214">
    <property type="entry name" value="HAD_sf"/>
</dbReference>
<evidence type="ECO:0000256" key="6">
    <source>
        <dbReference type="ARBA" id="ARBA00023277"/>
    </source>
</evidence>
<evidence type="ECO:0000256" key="13">
    <source>
        <dbReference type="PIRSR" id="PIRSR004682-4"/>
    </source>
</evidence>
<gene>
    <name evidence="14" type="ORF">C8D98_0380</name>
</gene>
<feature type="binding site" evidence="11">
    <location>
        <begin position="16"/>
        <end position="19"/>
    </location>
    <ligand>
        <name>substrate</name>
    </ligand>
</feature>
<dbReference type="NCBIfam" id="TIGR01662">
    <property type="entry name" value="HAD-SF-IIIA"/>
    <property type="match status" value="1"/>
</dbReference>
<dbReference type="SUPFAM" id="SSF56784">
    <property type="entry name" value="HAD-like"/>
    <property type="match status" value="1"/>
</dbReference>
<feature type="site" description="Stabilizes the phosphoryl group" evidence="12">
    <location>
        <position position="50"/>
    </location>
</feature>
<comment type="caution">
    <text evidence="14">The sequence shown here is derived from an EMBL/GenBank/DDBJ whole genome shotgun (WGS) entry which is preliminary data.</text>
</comment>
<dbReference type="OrthoDB" id="9781367at2"/>
<feature type="binding site" evidence="13">
    <location>
        <position position="10"/>
    </location>
    <ligand>
        <name>Mg(2+)</name>
        <dbReference type="ChEBI" id="CHEBI:18420"/>
    </ligand>
</feature>
<feature type="site" description="Stabilizes the phosphoryl group" evidence="12">
    <location>
        <position position="103"/>
    </location>
</feature>
<evidence type="ECO:0000256" key="1">
    <source>
        <dbReference type="ARBA" id="ARBA00004496"/>
    </source>
</evidence>
<evidence type="ECO:0000256" key="11">
    <source>
        <dbReference type="PIRSR" id="PIRSR004682-2"/>
    </source>
</evidence>
<dbReference type="InterPro" id="IPR006543">
    <property type="entry name" value="Histidinol-phos"/>
</dbReference>
<comment type="cofactor">
    <cofactor evidence="13">
        <name>Zn(2+)</name>
        <dbReference type="ChEBI" id="CHEBI:29105"/>
    </cofactor>
</comment>
<feature type="binding site" evidence="11">
    <location>
        <begin position="102"/>
        <end position="103"/>
    </location>
    <ligand>
        <name>substrate</name>
    </ligand>
</feature>
<feature type="binding site" evidence="11">
    <location>
        <begin position="50"/>
        <end position="53"/>
    </location>
    <ligand>
        <name>substrate</name>
    </ligand>
</feature>